<dbReference type="Pfam" id="PF03009">
    <property type="entry name" value="GDPD"/>
    <property type="match status" value="1"/>
</dbReference>
<evidence type="ECO:0000313" key="3">
    <source>
        <dbReference type="Proteomes" id="UP000467322"/>
    </source>
</evidence>
<protein>
    <submittedName>
        <fullName evidence="2">Phosphodiesterase</fullName>
    </submittedName>
</protein>
<dbReference type="SUPFAM" id="SSF51695">
    <property type="entry name" value="PLC-like phosphodiesterases"/>
    <property type="match status" value="1"/>
</dbReference>
<feature type="domain" description="GP-PDE" evidence="1">
    <location>
        <begin position="13"/>
        <end position="255"/>
    </location>
</feature>
<evidence type="ECO:0000313" key="2">
    <source>
        <dbReference type="EMBL" id="MZR12272.1"/>
    </source>
</evidence>
<dbReference type="EMBL" id="WTUX01000010">
    <property type="protein sequence ID" value="MZR12272.1"/>
    <property type="molecule type" value="Genomic_DNA"/>
</dbReference>
<dbReference type="Proteomes" id="UP000467322">
    <property type="component" value="Unassembled WGS sequence"/>
</dbReference>
<dbReference type="PANTHER" id="PTHR46211">
    <property type="entry name" value="GLYCEROPHOSPHORYL DIESTER PHOSPHODIESTERASE"/>
    <property type="match status" value="1"/>
</dbReference>
<name>A0A845LZJ1_9RHOB</name>
<organism evidence="2 3">
    <name type="scientific">Maritimibacter harenae</name>
    <dbReference type="NCBI Taxonomy" id="2606218"/>
    <lineage>
        <taxon>Bacteria</taxon>
        <taxon>Pseudomonadati</taxon>
        <taxon>Pseudomonadota</taxon>
        <taxon>Alphaproteobacteria</taxon>
        <taxon>Rhodobacterales</taxon>
        <taxon>Roseobacteraceae</taxon>
        <taxon>Maritimibacter</taxon>
    </lineage>
</organism>
<dbReference type="GO" id="GO:0006629">
    <property type="term" value="P:lipid metabolic process"/>
    <property type="evidence" value="ECO:0007669"/>
    <property type="project" value="InterPro"/>
</dbReference>
<dbReference type="InterPro" id="IPR017946">
    <property type="entry name" value="PLC-like_Pdiesterase_TIM-brl"/>
</dbReference>
<dbReference type="AlphaFoldDB" id="A0A845LZJ1"/>
<dbReference type="InterPro" id="IPR030395">
    <property type="entry name" value="GP_PDE_dom"/>
</dbReference>
<dbReference type="PANTHER" id="PTHR46211:SF1">
    <property type="entry name" value="GLYCEROPHOSPHODIESTER PHOSPHODIESTERASE, CYTOPLASMIC"/>
    <property type="match status" value="1"/>
</dbReference>
<dbReference type="PROSITE" id="PS51704">
    <property type="entry name" value="GP_PDE"/>
    <property type="match status" value="1"/>
</dbReference>
<gene>
    <name evidence="2" type="ORF">GQE99_04510</name>
</gene>
<comment type="caution">
    <text evidence="2">The sequence shown here is derived from an EMBL/GenBank/DDBJ whole genome shotgun (WGS) entry which is preliminary data.</text>
</comment>
<keyword evidence="3" id="KW-1185">Reference proteome</keyword>
<reference evidence="2 3" key="1">
    <citation type="submission" date="2019-12" db="EMBL/GenBank/DDBJ databases">
        <title>Maritimibacter sp. nov. sp. isolated from sea sand.</title>
        <authorList>
            <person name="Kim J."/>
            <person name="Jeong S.E."/>
            <person name="Jung H.S."/>
            <person name="Jeon C.O."/>
        </authorList>
    </citation>
    <scope>NUCLEOTIDE SEQUENCE [LARGE SCALE GENOMIC DNA]</scope>
    <source>
        <strain evidence="2 3">DP07</strain>
    </source>
</reference>
<dbReference type="RefSeq" id="WP_161350391.1">
    <property type="nucleotide sequence ID" value="NZ_WTUX01000010.1"/>
</dbReference>
<proteinExistence type="predicted"/>
<dbReference type="GO" id="GO:0008081">
    <property type="term" value="F:phosphoric diester hydrolase activity"/>
    <property type="evidence" value="ECO:0007669"/>
    <property type="project" value="InterPro"/>
</dbReference>
<sequence length="255" mass="27054">MTDLPAAFLGPPLAHRAYHDAAAGRPENSRAAVRAAVAAGYGIEIDVQLSRDEVAMVFHDYDLARLTGEKGPVRQRTAEDLALIRLTGGDEGIPTLSEILALVDGRVPVLIEIKDQDGAMGPNVGPLEAAVADAVTAYAGPVAVMSFNPHAVAEMARLAPDVPRGLTTCAFSAEDWPILNATTRTLLARIPDFDRTGATFISHDARDLRAETVAVLKARGVPVLCWTVRSPEAETQAREIADNITFEGYAAPHAG</sequence>
<accession>A0A845LZJ1</accession>
<evidence type="ECO:0000259" key="1">
    <source>
        <dbReference type="PROSITE" id="PS51704"/>
    </source>
</evidence>
<dbReference type="Gene3D" id="3.20.20.190">
    <property type="entry name" value="Phosphatidylinositol (PI) phosphodiesterase"/>
    <property type="match status" value="1"/>
</dbReference>